<dbReference type="Proteomes" id="UP000295706">
    <property type="component" value="Unassembled WGS sequence"/>
</dbReference>
<dbReference type="SMART" id="SM00631">
    <property type="entry name" value="Zn_pept"/>
    <property type="match status" value="1"/>
</dbReference>
<dbReference type="AlphaFoldDB" id="A0A4R4KL81"/>
<evidence type="ECO:0000313" key="11">
    <source>
        <dbReference type="Proteomes" id="UP000295706"/>
    </source>
</evidence>
<dbReference type="GO" id="GO:0005615">
    <property type="term" value="C:extracellular space"/>
    <property type="evidence" value="ECO:0007669"/>
    <property type="project" value="TreeGrafter"/>
</dbReference>
<sequence>MKRVVALFFIFQLTYSMLSAQPIVLAQALHEAHDSFRETALAHRRFKHKDVQALIASRLQNPMYEIKNVGKSYEGRDITMLKVGHGPHTALLWTQMHGDEPTATMAVFDILNFLEASNDGFDALRKQLLDSTTLYFVPMLNPDGAERYQRRTAQGIDMNRDALYLQTPEGRILKELQQSLKPEYGFNLHDQSPRYSAGQSGRVATISFLATAYDYERSINPVRERSMKMIVRMNRLLQVMIPGQVARYTDEHEPRAFGDNIQKWGTTLILIESGGYVGDPEKQYIRKLNFVALLSGLSAVADGSIVEEDREDYYTIPENGRYLFDLLVRNVTVKKGGKTYQTDLGINRNEVNYANATQFFQYSKIEEYGDLSTHYGSEELNGEGYVMESGKVYPTLIKSISEAAKLNPISLWQQGYTFLKLASDAPRRTVGVYFTAQPFHILRNGAAPAGAPELGETATFLLKKNGKIRYIVVNGFVYDLEKPFARKGNGIVE</sequence>
<dbReference type="PANTHER" id="PTHR11705:SF143">
    <property type="entry name" value="SLL0236 PROTEIN"/>
    <property type="match status" value="1"/>
</dbReference>
<dbReference type="GO" id="GO:0008270">
    <property type="term" value="F:zinc ion binding"/>
    <property type="evidence" value="ECO:0007669"/>
    <property type="project" value="InterPro"/>
</dbReference>
<keyword evidence="3" id="KW-0645">Protease</keyword>
<accession>A0A4R4KL81</accession>
<dbReference type="Pfam" id="PF00246">
    <property type="entry name" value="Peptidase_M14"/>
    <property type="match status" value="1"/>
</dbReference>
<evidence type="ECO:0000256" key="2">
    <source>
        <dbReference type="ARBA" id="ARBA00005988"/>
    </source>
</evidence>
<evidence type="ECO:0000256" key="5">
    <source>
        <dbReference type="ARBA" id="ARBA00022833"/>
    </source>
</evidence>
<evidence type="ECO:0000256" key="4">
    <source>
        <dbReference type="ARBA" id="ARBA00022801"/>
    </source>
</evidence>
<proteinExistence type="inferred from homology"/>
<gene>
    <name evidence="10" type="ORF">EZE20_01275</name>
</gene>
<reference evidence="10 11" key="1">
    <citation type="submission" date="2019-02" db="EMBL/GenBank/DDBJ databases">
        <title>Arundinibacter roseus gen. nov., sp. nov., a new member of the family Cytophagaceae.</title>
        <authorList>
            <person name="Szuroczki S."/>
            <person name="Khayer B."/>
            <person name="Sproer C."/>
            <person name="Toumi M."/>
            <person name="Szabo A."/>
            <person name="Felfoldi T."/>
            <person name="Schumann P."/>
            <person name="Toth E."/>
        </authorList>
    </citation>
    <scope>NUCLEOTIDE SEQUENCE [LARGE SCALE GENOMIC DNA]</scope>
    <source>
        <strain evidence="10 11">DMA-k-7a</strain>
    </source>
</reference>
<feature type="chain" id="PRO_5020256916" evidence="8">
    <location>
        <begin position="21"/>
        <end position="493"/>
    </location>
</feature>
<keyword evidence="8" id="KW-0732">Signal</keyword>
<evidence type="ECO:0000256" key="6">
    <source>
        <dbReference type="ARBA" id="ARBA00023049"/>
    </source>
</evidence>
<dbReference type="SUPFAM" id="SSF53187">
    <property type="entry name" value="Zn-dependent exopeptidases"/>
    <property type="match status" value="1"/>
</dbReference>
<comment type="cofactor">
    <cofactor evidence="1">
        <name>Zn(2+)</name>
        <dbReference type="ChEBI" id="CHEBI:29105"/>
    </cofactor>
</comment>
<dbReference type="PROSITE" id="PS52035">
    <property type="entry name" value="PEPTIDASE_M14"/>
    <property type="match status" value="1"/>
</dbReference>
<evidence type="ECO:0000256" key="7">
    <source>
        <dbReference type="PROSITE-ProRule" id="PRU01379"/>
    </source>
</evidence>
<feature type="domain" description="Peptidase M14" evidence="9">
    <location>
        <begin position="44"/>
        <end position="300"/>
    </location>
</feature>
<protein>
    <submittedName>
        <fullName evidence="10">Peptidase M14</fullName>
    </submittedName>
</protein>
<evidence type="ECO:0000313" key="10">
    <source>
        <dbReference type="EMBL" id="TDB68998.1"/>
    </source>
</evidence>
<comment type="similarity">
    <text evidence="2 7">Belongs to the peptidase M14 family.</text>
</comment>
<evidence type="ECO:0000259" key="9">
    <source>
        <dbReference type="PROSITE" id="PS52035"/>
    </source>
</evidence>
<dbReference type="GO" id="GO:0006508">
    <property type="term" value="P:proteolysis"/>
    <property type="evidence" value="ECO:0007669"/>
    <property type="project" value="UniProtKB-KW"/>
</dbReference>
<feature type="signal peptide" evidence="8">
    <location>
        <begin position="1"/>
        <end position="20"/>
    </location>
</feature>
<evidence type="ECO:0000256" key="1">
    <source>
        <dbReference type="ARBA" id="ARBA00001947"/>
    </source>
</evidence>
<dbReference type="GO" id="GO:0004181">
    <property type="term" value="F:metallocarboxypeptidase activity"/>
    <property type="evidence" value="ECO:0007669"/>
    <property type="project" value="InterPro"/>
</dbReference>
<keyword evidence="5" id="KW-0862">Zinc</keyword>
<dbReference type="RefSeq" id="WP_132113656.1">
    <property type="nucleotide sequence ID" value="NZ_SMJU01000001.1"/>
</dbReference>
<dbReference type="EMBL" id="SMJU01000001">
    <property type="protein sequence ID" value="TDB68998.1"/>
    <property type="molecule type" value="Genomic_DNA"/>
</dbReference>
<dbReference type="Gene3D" id="3.40.630.10">
    <property type="entry name" value="Zn peptidases"/>
    <property type="match status" value="1"/>
</dbReference>
<evidence type="ECO:0000256" key="8">
    <source>
        <dbReference type="SAM" id="SignalP"/>
    </source>
</evidence>
<keyword evidence="6" id="KW-0482">Metalloprotease</keyword>
<keyword evidence="11" id="KW-1185">Reference proteome</keyword>
<evidence type="ECO:0000256" key="3">
    <source>
        <dbReference type="ARBA" id="ARBA00022670"/>
    </source>
</evidence>
<comment type="caution">
    <text evidence="7">Lacks conserved residue(s) required for the propagation of feature annotation.</text>
</comment>
<dbReference type="OrthoDB" id="1119199at2"/>
<dbReference type="InterPro" id="IPR000834">
    <property type="entry name" value="Peptidase_M14"/>
</dbReference>
<comment type="caution">
    <text evidence="10">The sequence shown here is derived from an EMBL/GenBank/DDBJ whole genome shotgun (WGS) entry which is preliminary data.</text>
</comment>
<name>A0A4R4KL81_9BACT</name>
<keyword evidence="4" id="KW-0378">Hydrolase</keyword>
<organism evidence="10 11">
    <name type="scientific">Arundinibacter roseus</name>
    <dbReference type="NCBI Taxonomy" id="2070510"/>
    <lineage>
        <taxon>Bacteria</taxon>
        <taxon>Pseudomonadati</taxon>
        <taxon>Bacteroidota</taxon>
        <taxon>Cytophagia</taxon>
        <taxon>Cytophagales</taxon>
        <taxon>Spirosomataceae</taxon>
        <taxon>Arundinibacter</taxon>
    </lineage>
</organism>
<dbReference type="PANTHER" id="PTHR11705">
    <property type="entry name" value="PROTEASE FAMILY M14 CARBOXYPEPTIDASE A,B"/>
    <property type="match status" value="1"/>
</dbReference>